<dbReference type="Gene3D" id="3.50.50.60">
    <property type="entry name" value="FAD/NAD(P)-binding domain"/>
    <property type="match status" value="1"/>
</dbReference>
<evidence type="ECO:0000256" key="2">
    <source>
        <dbReference type="ARBA" id="ARBA00022827"/>
    </source>
</evidence>
<keyword evidence="3" id="KW-0560">Oxidoreductase</keyword>
<dbReference type="AlphaFoldDB" id="A0AAW2ZC07"/>
<comment type="caution">
    <text evidence="4">The sequence shown here is derived from an EMBL/GenBank/DDBJ whole genome shotgun (WGS) entry which is preliminary data.</text>
</comment>
<evidence type="ECO:0000313" key="5">
    <source>
        <dbReference type="Proteomes" id="UP001431209"/>
    </source>
</evidence>
<name>A0AAW2ZC07_9EUKA</name>
<keyword evidence="5" id="KW-1185">Reference proteome</keyword>
<dbReference type="PANTHER" id="PTHR46720:SF3">
    <property type="entry name" value="FAD-BINDING DOMAIN-CONTAINING PROTEIN-RELATED"/>
    <property type="match status" value="1"/>
</dbReference>
<dbReference type="InterPro" id="IPR051104">
    <property type="entry name" value="FAD_monoxygenase"/>
</dbReference>
<keyword evidence="2" id="KW-0274">FAD</keyword>
<gene>
    <name evidence="4" type="ORF">AKO1_012000</name>
</gene>
<keyword evidence="1" id="KW-0285">Flavoprotein</keyword>
<evidence type="ECO:0000256" key="3">
    <source>
        <dbReference type="ARBA" id="ARBA00023002"/>
    </source>
</evidence>
<dbReference type="SUPFAM" id="SSF51905">
    <property type="entry name" value="FAD/NAD(P)-binding domain"/>
    <property type="match status" value="1"/>
</dbReference>
<evidence type="ECO:0000256" key="1">
    <source>
        <dbReference type="ARBA" id="ARBA00022630"/>
    </source>
</evidence>
<evidence type="ECO:0000313" key="4">
    <source>
        <dbReference type="EMBL" id="KAL0486420.1"/>
    </source>
</evidence>
<organism evidence="4 5">
    <name type="scientific">Acrasis kona</name>
    <dbReference type="NCBI Taxonomy" id="1008807"/>
    <lineage>
        <taxon>Eukaryota</taxon>
        <taxon>Discoba</taxon>
        <taxon>Heterolobosea</taxon>
        <taxon>Tetramitia</taxon>
        <taxon>Eutetramitia</taxon>
        <taxon>Acrasidae</taxon>
        <taxon>Acrasis</taxon>
    </lineage>
</organism>
<accession>A0AAW2ZC07</accession>
<dbReference type="EMBL" id="JAOPGA020001235">
    <property type="protein sequence ID" value="KAL0486420.1"/>
    <property type="molecule type" value="Genomic_DNA"/>
</dbReference>
<dbReference type="PANTHER" id="PTHR46720">
    <property type="entry name" value="HYDROXYLASE, PUTATIVE (AFU_ORTHOLOGUE AFUA_3G01460)-RELATED"/>
    <property type="match status" value="1"/>
</dbReference>
<dbReference type="PRINTS" id="PR00420">
    <property type="entry name" value="RNGMNOXGNASE"/>
</dbReference>
<proteinExistence type="predicted"/>
<dbReference type="GO" id="GO:0044550">
    <property type="term" value="P:secondary metabolite biosynthetic process"/>
    <property type="evidence" value="ECO:0007669"/>
    <property type="project" value="TreeGrafter"/>
</dbReference>
<dbReference type="Pfam" id="PF13450">
    <property type="entry name" value="NAD_binding_8"/>
    <property type="match status" value="1"/>
</dbReference>
<dbReference type="InterPro" id="IPR036188">
    <property type="entry name" value="FAD/NAD-bd_sf"/>
</dbReference>
<reference evidence="4 5" key="1">
    <citation type="submission" date="2024-03" db="EMBL/GenBank/DDBJ databases">
        <title>The Acrasis kona genome and developmental transcriptomes reveal deep origins of eukaryotic multicellular pathways.</title>
        <authorList>
            <person name="Sheikh S."/>
            <person name="Fu C.-J."/>
            <person name="Brown M.W."/>
            <person name="Baldauf S.L."/>
        </authorList>
    </citation>
    <scope>NUCLEOTIDE SEQUENCE [LARGE SCALE GENOMIC DNA]</scope>
    <source>
        <strain evidence="4 5">ATCC MYA-3509</strain>
    </source>
</reference>
<sequence>MKSVNIVGAGLSGLTLARYLSKSGKFDVKLFDSSNTLSLKADLDCVLLSSTIALDKMGFGEAMKDIVHPIRGIDLYSKNKHLGCTSIDHMNESAEFKSISKFPFLVSITDRNLLYNTLSKSIPDSIIHFNKNFESLTSRSDGSMLTGFDDGSEMKSDIVIGCENKTFHKIAFGIPEAQSDLCAYYGESNVDRSVIGDKIIRKIGANSIICLCPSIHPNKVLFYVVFSSKRLSLHDDLQKHKQHVLGLLNGIQDEVIDRVMNNISHINCFHLSQPSPSIGTTTANAVCLPQISNASCVGIGADQSITDAYLLGKFMCEEKSFEDAKSRFLHARKQAHKYHNRVFDLIKEWEMTDSWTKALMRDQAYKIGLKSSDSMNIAFKFWKDTAVQII</sequence>
<dbReference type="Proteomes" id="UP001431209">
    <property type="component" value="Unassembled WGS sequence"/>
</dbReference>
<dbReference type="GO" id="GO:0016491">
    <property type="term" value="F:oxidoreductase activity"/>
    <property type="evidence" value="ECO:0007669"/>
    <property type="project" value="UniProtKB-KW"/>
</dbReference>
<protein>
    <submittedName>
        <fullName evidence="4">Salicylate hydroxylase</fullName>
    </submittedName>
</protein>